<keyword evidence="3" id="KW-1185">Reference proteome</keyword>
<evidence type="ECO:0000313" key="2">
    <source>
        <dbReference type="EMBL" id="MBD2860531.1"/>
    </source>
</evidence>
<dbReference type="AlphaFoldDB" id="A0A927C6N7"/>
<sequence>MPNLFPSGSGAPDGKANETTNGAVRFGRSWRFDYERGDFVVTPTGKIAGSAETDAWIEWCKKALRTERYTYLAYSRNYGQEFDGLIARNLPRTANESEIVRIATETLKTDPRTGSVGGFSFTWEGDRCSFQCEVTSVRGQKTTIDGSVVTA</sequence>
<dbReference type="Pfam" id="PF10934">
    <property type="entry name" value="Sheath_initiator"/>
    <property type="match status" value="1"/>
</dbReference>
<reference evidence="2" key="1">
    <citation type="submission" date="2020-09" db="EMBL/GenBank/DDBJ databases">
        <title>A novel bacterium of genus Paenibacillus, isolated from South China Sea.</title>
        <authorList>
            <person name="Huang H."/>
            <person name="Mo K."/>
            <person name="Hu Y."/>
        </authorList>
    </citation>
    <scope>NUCLEOTIDE SEQUENCE</scope>
    <source>
        <strain evidence="2">IB182363</strain>
    </source>
</reference>
<gene>
    <name evidence="2" type="ORF">IDH45_00835</name>
</gene>
<feature type="region of interest" description="Disordered" evidence="1">
    <location>
        <begin position="1"/>
        <end position="21"/>
    </location>
</feature>
<comment type="caution">
    <text evidence="2">The sequence shown here is derived from an EMBL/GenBank/DDBJ whole genome shotgun (WGS) entry which is preliminary data.</text>
</comment>
<evidence type="ECO:0000313" key="3">
    <source>
        <dbReference type="Proteomes" id="UP000639396"/>
    </source>
</evidence>
<name>A0A927C6N7_9BACL</name>
<proteinExistence type="predicted"/>
<accession>A0A927C6N7</accession>
<dbReference type="EMBL" id="JACXJA010000001">
    <property type="protein sequence ID" value="MBD2860531.1"/>
    <property type="molecule type" value="Genomic_DNA"/>
</dbReference>
<dbReference type="RefSeq" id="WP_190923745.1">
    <property type="nucleotide sequence ID" value="NZ_JACXJA010000001.1"/>
</dbReference>
<protein>
    <submittedName>
        <fullName evidence="2">DUF2634 domain-containing protein</fullName>
    </submittedName>
</protein>
<evidence type="ECO:0000256" key="1">
    <source>
        <dbReference type="SAM" id="MobiDB-lite"/>
    </source>
</evidence>
<dbReference type="Proteomes" id="UP000639396">
    <property type="component" value="Unassembled WGS sequence"/>
</dbReference>
<organism evidence="2 3">
    <name type="scientific">Paenibacillus oceani</name>
    <dbReference type="NCBI Taxonomy" id="2772510"/>
    <lineage>
        <taxon>Bacteria</taxon>
        <taxon>Bacillati</taxon>
        <taxon>Bacillota</taxon>
        <taxon>Bacilli</taxon>
        <taxon>Bacillales</taxon>
        <taxon>Paenibacillaceae</taxon>
        <taxon>Paenibacillus</taxon>
    </lineage>
</organism>
<dbReference type="InterPro" id="IPR020288">
    <property type="entry name" value="Sheath_initiator"/>
</dbReference>